<accession>A0A7X5F641</accession>
<dbReference type="InterPro" id="IPR050147">
    <property type="entry name" value="Ser/Thr_Dehydratase"/>
</dbReference>
<dbReference type="Proteomes" id="UP000586722">
    <property type="component" value="Unassembled WGS sequence"/>
</dbReference>
<proteinExistence type="inferred from homology"/>
<dbReference type="SUPFAM" id="SSF53686">
    <property type="entry name" value="Tryptophan synthase beta subunit-like PLP-dependent enzymes"/>
    <property type="match status" value="1"/>
</dbReference>
<reference evidence="6" key="1">
    <citation type="submission" date="2020-01" db="EMBL/GenBank/DDBJ databases">
        <authorList>
            <person name="Fang Y."/>
            <person name="Sun R."/>
            <person name="Nie L."/>
            <person name="He J."/>
            <person name="Hao L."/>
            <person name="Wang L."/>
            <person name="Su S."/>
            <person name="Lv E."/>
            <person name="Zhang Z."/>
            <person name="Xie R."/>
            <person name="Liu H."/>
        </authorList>
    </citation>
    <scope>NUCLEOTIDE SEQUENCE [LARGE SCALE GENOMIC DNA]</scope>
    <source>
        <strain evidence="6">XCT-53</strain>
    </source>
</reference>
<evidence type="ECO:0000256" key="1">
    <source>
        <dbReference type="ARBA" id="ARBA00001933"/>
    </source>
</evidence>
<keyword evidence="3" id="KW-0663">Pyridoxal phosphate</keyword>
<dbReference type="AlphaFoldDB" id="A0A7X5F641"/>
<name>A0A7X5F641_9HYPH</name>
<evidence type="ECO:0000313" key="6">
    <source>
        <dbReference type="Proteomes" id="UP000586722"/>
    </source>
</evidence>
<protein>
    <submittedName>
        <fullName evidence="5">Pyridoxal-phosphate dependent enzyme</fullName>
    </submittedName>
</protein>
<dbReference type="PROSITE" id="PS00165">
    <property type="entry name" value="DEHYDRATASE_SER_THR"/>
    <property type="match status" value="1"/>
</dbReference>
<dbReference type="PANTHER" id="PTHR48078:SF6">
    <property type="entry name" value="L-THREONINE DEHYDRATASE CATABOLIC TDCB"/>
    <property type="match status" value="1"/>
</dbReference>
<gene>
    <name evidence="5" type="ORF">GWI72_19215</name>
</gene>
<comment type="cofactor">
    <cofactor evidence="1">
        <name>pyridoxal 5'-phosphate</name>
        <dbReference type="ChEBI" id="CHEBI:597326"/>
    </cofactor>
</comment>
<dbReference type="GO" id="GO:0030170">
    <property type="term" value="F:pyridoxal phosphate binding"/>
    <property type="evidence" value="ECO:0007669"/>
    <property type="project" value="InterPro"/>
</dbReference>
<dbReference type="GO" id="GO:0004794">
    <property type="term" value="F:threonine deaminase activity"/>
    <property type="evidence" value="ECO:0007669"/>
    <property type="project" value="TreeGrafter"/>
</dbReference>
<dbReference type="PANTHER" id="PTHR48078">
    <property type="entry name" value="THREONINE DEHYDRATASE, MITOCHONDRIAL-RELATED"/>
    <property type="match status" value="1"/>
</dbReference>
<dbReference type="GO" id="GO:0009097">
    <property type="term" value="P:isoleucine biosynthetic process"/>
    <property type="evidence" value="ECO:0007669"/>
    <property type="project" value="TreeGrafter"/>
</dbReference>
<keyword evidence="4" id="KW-0456">Lyase</keyword>
<dbReference type="InterPro" id="IPR036052">
    <property type="entry name" value="TrpB-like_PALP_sf"/>
</dbReference>
<dbReference type="Pfam" id="PF00291">
    <property type="entry name" value="PALP"/>
    <property type="match status" value="1"/>
</dbReference>
<dbReference type="EMBL" id="JAABLQ010000004">
    <property type="protein sequence ID" value="NBN80413.1"/>
    <property type="molecule type" value="Genomic_DNA"/>
</dbReference>
<dbReference type="Gene3D" id="3.40.50.1100">
    <property type="match status" value="2"/>
</dbReference>
<organism evidence="5 6">
    <name type="scientific">Pannonibacter tanglangensis</name>
    <dbReference type="NCBI Taxonomy" id="2750084"/>
    <lineage>
        <taxon>Bacteria</taxon>
        <taxon>Pseudomonadati</taxon>
        <taxon>Pseudomonadota</taxon>
        <taxon>Alphaproteobacteria</taxon>
        <taxon>Hyphomicrobiales</taxon>
        <taxon>Stappiaceae</taxon>
        <taxon>Pannonibacter</taxon>
    </lineage>
</organism>
<dbReference type="GO" id="GO:0003941">
    <property type="term" value="F:L-serine ammonia-lyase activity"/>
    <property type="evidence" value="ECO:0007669"/>
    <property type="project" value="TreeGrafter"/>
</dbReference>
<comment type="caution">
    <text evidence="5">The sequence shown here is derived from an EMBL/GenBank/DDBJ whole genome shotgun (WGS) entry which is preliminary data.</text>
</comment>
<sequence length="317" mass="32988">MPITAAAIETAYDRITPHIRVTPLLQLRRGDFGLPFAASLKLESLQHSGSFKARGAFNALLSQEVPLVGVTAASGGNHGAAVAYAARALGIPARIFVPEISTPAKIARIRAYGADVSVVGKTYAEARRACEAWRDETGALDIHAYDAEPTIVGQGTLALEWEGQARGLDTLFIAVGGGGLISGIATWFAGKTRIIGVEPVSCPSLSAALSAGGPIDVEVGGVAADSLGARRCGELVYDICRMAVDDVILVEDEEIRDAQRRLWREAQIVAEPGGAAALAALTGGRYTPQRGERVGILVCGGNADLTALVPPRLATLA</sequence>
<dbReference type="CDD" id="cd01562">
    <property type="entry name" value="Thr-dehyd"/>
    <property type="match status" value="1"/>
</dbReference>
<evidence type="ECO:0000256" key="4">
    <source>
        <dbReference type="ARBA" id="ARBA00023239"/>
    </source>
</evidence>
<dbReference type="InterPro" id="IPR000634">
    <property type="entry name" value="Ser/Thr_deHydtase_PyrdxlP-BS"/>
</dbReference>
<evidence type="ECO:0000256" key="3">
    <source>
        <dbReference type="ARBA" id="ARBA00022898"/>
    </source>
</evidence>
<dbReference type="RefSeq" id="WP_161677894.1">
    <property type="nucleotide sequence ID" value="NZ_JAABLP010000006.1"/>
</dbReference>
<keyword evidence="6" id="KW-1185">Reference proteome</keyword>
<evidence type="ECO:0000256" key="2">
    <source>
        <dbReference type="ARBA" id="ARBA00010869"/>
    </source>
</evidence>
<comment type="similarity">
    <text evidence="2">Belongs to the serine/threonine dehydratase family.</text>
</comment>
<evidence type="ECO:0000313" key="5">
    <source>
        <dbReference type="EMBL" id="NBN80413.1"/>
    </source>
</evidence>
<dbReference type="FunFam" id="3.40.50.1100:FF:000005">
    <property type="entry name" value="Threonine dehydratase catabolic"/>
    <property type="match status" value="1"/>
</dbReference>
<dbReference type="NCBIfam" id="NF006094">
    <property type="entry name" value="PRK08246.1"/>
    <property type="match status" value="1"/>
</dbReference>
<dbReference type="InterPro" id="IPR001926">
    <property type="entry name" value="TrpB-like_PALP"/>
</dbReference>
<dbReference type="GO" id="GO:0006567">
    <property type="term" value="P:L-threonine catabolic process"/>
    <property type="evidence" value="ECO:0007669"/>
    <property type="project" value="TreeGrafter"/>
</dbReference>
<dbReference type="GO" id="GO:0006565">
    <property type="term" value="P:L-serine catabolic process"/>
    <property type="evidence" value="ECO:0007669"/>
    <property type="project" value="TreeGrafter"/>
</dbReference>